<name>A0A2G5SZI2_9PELO</name>
<proteinExistence type="predicted"/>
<organism evidence="1 2">
    <name type="scientific">Caenorhabditis nigoni</name>
    <dbReference type="NCBI Taxonomy" id="1611254"/>
    <lineage>
        <taxon>Eukaryota</taxon>
        <taxon>Metazoa</taxon>
        <taxon>Ecdysozoa</taxon>
        <taxon>Nematoda</taxon>
        <taxon>Chromadorea</taxon>
        <taxon>Rhabditida</taxon>
        <taxon>Rhabditina</taxon>
        <taxon>Rhabditomorpha</taxon>
        <taxon>Rhabditoidea</taxon>
        <taxon>Rhabditidae</taxon>
        <taxon>Peloderinae</taxon>
        <taxon>Caenorhabditis</taxon>
    </lineage>
</organism>
<evidence type="ECO:0000313" key="1">
    <source>
        <dbReference type="EMBL" id="PIC20372.1"/>
    </source>
</evidence>
<evidence type="ECO:0000313" key="2">
    <source>
        <dbReference type="Proteomes" id="UP000230233"/>
    </source>
</evidence>
<protein>
    <submittedName>
        <fullName evidence="1">Uncharacterized protein</fullName>
    </submittedName>
</protein>
<reference evidence="2" key="1">
    <citation type="submission" date="2017-10" db="EMBL/GenBank/DDBJ databases">
        <title>Rapid genome shrinkage in a self-fertile nematode reveals novel sperm competition proteins.</title>
        <authorList>
            <person name="Yin D."/>
            <person name="Schwarz E.M."/>
            <person name="Thomas C.G."/>
            <person name="Felde R.L."/>
            <person name="Korf I.F."/>
            <person name="Cutter A.D."/>
            <person name="Schartner C.M."/>
            <person name="Ralston E.J."/>
            <person name="Meyer B.J."/>
            <person name="Haag E.S."/>
        </authorList>
    </citation>
    <scope>NUCLEOTIDE SEQUENCE [LARGE SCALE GENOMIC DNA]</scope>
    <source>
        <strain evidence="2">JU1422</strain>
    </source>
</reference>
<dbReference type="EMBL" id="PDUG01000006">
    <property type="protein sequence ID" value="PIC20372.1"/>
    <property type="molecule type" value="Genomic_DNA"/>
</dbReference>
<sequence>MDAAGPHPLNMPEDDLDGAPLILEAVTIVEEMHHVGREPRTANGVAFVLELCRDLLVLIRRLYPHFELFPAAA</sequence>
<dbReference type="AlphaFoldDB" id="A0A2G5SZI2"/>
<gene>
    <name evidence="1" type="primary">Cnig_chr_X.g25596</name>
    <name evidence="1" type="ORF">B9Z55_025596</name>
</gene>
<accession>A0A2G5SZI2</accession>
<comment type="caution">
    <text evidence="1">The sequence shown here is derived from an EMBL/GenBank/DDBJ whole genome shotgun (WGS) entry which is preliminary data.</text>
</comment>
<keyword evidence="2" id="KW-1185">Reference proteome</keyword>
<dbReference type="Proteomes" id="UP000230233">
    <property type="component" value="Chromosome X"/>
</dbReference>